<accession>A0A835QTF3</accession>
<name>A0A835QTF3_VANPL</name>
<dbReference type="Proteomes" id="UP000636800">
    <property type="component" value="Chromosome 7"/>
</dbReference>
<reference evidence="2 3" key="1">
    <citation type="journal article" date="2020" name="Nat. Food">
        <title>A phased Vanilla planifolia genome enables genetic improvement of flavour and production.</title>
        <authorList>
            <person name="Hasing T."/>
            <person name="Tang H."/>
            <person name="Brym M."/>
            <person name="Khazi F."/>
            <person name="Huang T."/>
            <person name="Chambers A.H."/>
        </authorList>
    </citation>
    <scope>NUCLEOTIDE SEQUENCE [LARGE SCALE GENOMIC DNA]</scope>
    <source>
        <tissue evidence="2">Leaf</tissue>
    </source>
</reference>
<organism evidence="2 3">
    <name type="scientific">Vanilla planifolia</name>
    <name type="common">Vanilla</name>
    <dbReference type="NCBI Taxonomy" id="51239"/>
    <lineage>
        <taxon>Eukaryota</taxon>
        <taxon>Viridiplantae</taxon>
        <taxon>Streptophyta</taxon>
        <taxon>Embryophyta</taxon>
        <taxon>Tracheophyta</taxon>
        <taxon>Spermatophyta</taxon>
        <taxon>Magnoliopsida</taxon>
        <taxon>Liliopsida</taxon>
        <taxon>Asparagales</taxon>
        <taxon>Orchidaceae</taxon>
        <taxon>Vanilloideae</taxon>
        <taxon>Vanilleae</taxon>
        <taxon>Vanilla</taxon>
    </lineage>
</organism>
<dbReference type="AlphaFoldDB" id="A0A835QTF3"/>
<evidence type="ECO:0000313" key="3">
    <source>
        <dbReference type="Proteomes" id="UP000636800"/>
    </source>
</evidence>
<keyword evidence="3" id="KW-1185">Reference proteome</keyword>
<evidence type="ECO:0000313" key="2">
    <source>
        <dbReference type="EMBL" id="KAG0474243.1"/>
    </source>
</evidence>
<sequence>MVDFDDFGELYSDLEVQAIAVPAVAEEDRNKSESEENEAQRAHGTVEWGAAVTATMTSDSAERRGFPK</sequence>
<evidence type="ECO:0000256" key="1">
    <source>
        <dbReference type="SAM" id="MobiDB-lite"/>
    </source>
</evidence>
<gene>
    <name evidence="2" type="ORF">HPP92_016100</name>
</gene>
<dbReference type="EMBL" id="JADCNL010000007">
    <property type="protein sequence ID" value="KAG0474243.1"/>
    <property type="molecule type" value="Genomic_DNA"/>
</dbReference>
<feature type="region of interest" description="Disordered" evidence="1">
    <location>
        <begin position="25"/>
        <end position="68"/>
    </location>
</feature>
<feature type="compositionally biased region" description="Basic and acidic residues" evidence="1">
    <location>
        <begin position="26"/>
        <end position="41"/>
    </location>
</feature>
<comment type="caution">
    <text evidence="2">The sequence shown here is derived from an EMBL/GenBank/DDBJ whole genome shotgun (WGS) entry which is preliminary data.</text>
</comment>
<protein>
    <submittedName>
        <fullName evidence="2">Uncharacterized protein</fullName>
    </submittedName>
</protein>
<dbReference type="OrthoDB" id="185373at2759"/>
<proteinExistence type="predicted"/>